<evidence type="ECO:0000256" key="1">
    <source>
        <dbReference type="SAM" id="SignalP"/>
    </source>
</evidence>
<dbReference type="InterPro" id="IPR008928">
    <property type="entry name" value="6-hairpin_glycosidase_sf"/>
</dbReference>
<comment type="caution">
    <text evidence="3">The sequence shown here is derived from an EMBL/GenBank/DDBJ whole genome shotgun (WGS) entry which is preliminary data.</text>
</comment>
<reference evidence="4" key="1">
    <citation type="journal article" date="2019" name="Int. J. Syst. Evol. Microbiol.">
        <title>The Global Catalogue of Microorganisms (GCM) 10K type strain sequencing project: providing services to taxonomists for standard genome sequencing and annotation.</title>
        <authorList>
            <consortium name="The Broad Institute Genomics Platform"/>
            <consortium name="The Broad Institute Genome Sequencing Center for Infectious Disease"/>
            <person name="Wu L."/>
            <person name="Ma J."/>
        </authorList>
    </citation>
    <scope>NUCLEOTIDE SEQUENCE [LARGE SCALE GENOMIC DNA]</scope>
    <source>
        <strain evidence="4">CGMCC 4.5798</strain>
    </source>
</reference>
<feature type="signal peptide" evidence="1">
    <location>
        <begin position="1"/>
        <end position="21"/>
    </location>
</feature>
<dbReference type="SUPFAM" id="SSF48208">
    <property type="entry name" value="Six-hairpin glycosidases"/>
    <property type="match status" value="1"/>
</dbReference>
<dbReference type="InterPro" id="IPR012341">
    <property type="entry name" value="6hp_glycosidase-like_sf"/>
</dbReference>
<accession>A0ABW0S083</accession>
<evidence type="ECO:0000313" key="4">
    <source>
        <dbReference type="Proteomes" id="UP001596086"/>
    </source>
</evidence>
<organism evidence="3 4">
    <name type="scientific">Massilia aerilata</name>
    <dbReference type="NCBI Taxonomy" id="453817"/>
    <lineage>
        <taxon>Bacteria</taxon>
        <taxon>Pseudomonadati</taxon>
        <taxon>Pseudomonadota</taxon>
        <taxon>Betaproteobacteria</taxon>
        <taxon>Burkholderiales</taxon>
        <taxon>Oxalobacteraceae</taxon>
        <taxon>Telluria group</taxon>
        <taxon>Massilia</taxon>
    </lineage>
</organism>
<dbReference type="RefSeq" id="WP_379771191.1">
    <property type="nucleotide sequence ID" value="NZ_JBHSMZ010000007.1"/>
</dbReference>
<dbReference type="InterPro" id="IPR008979">
    <property type="entry name" value="Galactose-bd-like_sf"/>
</dbReference>
<evidence type="ECO:0000259" key="2">
    <source>
        <dbReference type="PROSITE" id="PS50022"/>
    </source>
</evidence>
<dbReference type="Gene3D" id="2.60.120.260">
    <property type="entry name" value="Galactose-binding domain-like"/>
    <property type="match status" value="2"/>
</dbReference>
<dbReference type="Proteomes" id="UP001596086">
    <property type="component" value="Unassembled WGS sequence"/>
</dbReference>
<sequence length="1055" mass="116882">MQCTRIACAAALLALSAAAAAQERTLDDFERVKDWKTVVSDGVKGTLSQAPGHAGLALRMDFDLGASAGYVAARRALPLDFEGDYEISFWMRADAPVINFELKLVDGSGENVWWVSRPNFTIAKEWRKYTFKRRHIAFAWGPGKDHSLRHTEHLEFVVSSGREGGHGRIEIDDLTIRQLPPAGPLPDAKLSASSGRPAPGLLDGGGAWASTAAGEQYLDLDFGRAREFGGLVLHWAPDAHASRYEIQFSDDGSHWRTLRRVDDGDGGRDPILLTESDTRYLRIAMHGGPGARYALERVDIKPLDFGATANAFFQALAREAPRGRYPRGMSGEQSYWTVLGVEGGVETGLLSEDGALEVARAGFTVEPFVLEQGRLRSWADVRVSQSLQDGYLPIPSVTWQADGWQLRTTAFAHGTPDQAQLVSRYQLRNDSGETKTLRLVLALRPFQVNPPMQFLNTPPGVSKIGAIAWRDGRFEVDGNDGKKTSVFALNKPDAAGVSSFDADAIPSRLAGEGWRARRSVEDSFGFASGALAYDVTLAPHASAEVALLTPLSGEAPAQGITRDWAQAAQEETAALWRKRLNEVILQVPPQGQRLVDTLRSSLAHMLMTRSGPALQPGTRSYARSWIRDGAMMSEGMLRLGKDQVAKDYARWFAPYQFANGKIPCCVDRRGADPVPENDSQGEFIFMAAELWRYTHDRALLQALWPGVAGAAKYMEQQRQSERGPRKRTPERKHMFGLLPPSISHEGYSAKPMHAYWDDFWGLRGYRDAAMLAGALGKKEDAARLRKQGGEFERELLASLRATAQVHHIDYLAGAADLGDFDATSTTIALSPGRLQQRLPQDLLHATFERYWREFVERRDGDKAWKDYTPYELRNVAAFVRLGWRDRAHALLDFFMRDRRPEAWNGWAEVVGRLPREPRFVGDMPHGWISSDYIRSALDLFAYERDTDRALVIADGIPVRWLAGEGIAVHRLRTPYGPLSYAMKQDGASVTLDLEAGSGLPPGGIVLREPGAGWDRGRSTVNGKPAQWKNKELRIRTLPATVRIDAAIEPNNQPTK</sequence>
<dbReference type="EMBL" id="JBHSMZ010000007">
    <property type="protein sequence ID" value="MFC5549325.1"/>
    <property type="molecule type" value="Genomic_DNA"/>
</dbReference>
<keyword evidence="4" id="KW-1185">Reference proteome</keyword>
<keyword evidence="1" id="KW-0732">Signal</keyword>
<dbReference type="Gene3D" id="1.50.10.10">
    <property type="match status" value="1"/>
</dbReference>
<dbReference type="Pfam" id="PF00754">
    <property type="entry name" value="F5_F8_type_C"/>
    <property type="match status" value="1"/>
</dbReference>
<feature type="chain" id="PRO_5046832162" evidence="1">
    <location>
        <begin position="22"/>
        <end position="1055"/>
    </location>
</feature>
<feature type="domain" description="F5/8 type C" evidence="2">
    <location>
        <begin position="203"/>
        <end position="303"/>
    </location>
</feature>
<gene>
    <name evidence="3" type="ORF">ACFPO9_12475</name>
</gene>
<protein>
    <submittedName>
        <fullName evidence="3">Discoidin domain-containing protein</fullName>
    </submittedName>
</protein>
<evidence type="ECO:0000313" key="3">
    <source>
        <dbReference type="EMBL" id="MFC5549325.1"/>
    </source>
</evidence>
<proteinExistence type="predicted"/>
<name>A0ABW0S083_9BURK</name>
<dbReference type="InterPro" id="IPR000421">
    <property type="entry name" value="FA58C"/>
</dbReference>
<dbReference type="PROSITE" id="PS50022">
    <property type="entry name" value="FA58C_3"/>
    <property type="match status" value="1"/>
</dbReference>
<dbReference type="SUPFAM" id="SSF49785">
    <property type="entry name" value="Galactose-binding domain-like"/>
    <property type="match status" value="2"/>
</dbReference>